<proteinExistence type="predicted"/>
<dbReference type="EMBL" id="QXFX01000301">
    <property type="protein sequence ID" value="KAE9121322.1"/>
    <property type="molecule type" value="Genomic_DNA"/>
</dbReference>
<protein>
    <recommendedName>
        <fullName evidence="6">RING-type domain-containing protein</fullName>
    </recommendedName>
</protein>
<evidence type="ECO:0000256" key="2">
    <source>
        <dbReference type="ARBA" id="ARBA00022771"/>
    </source>
</evidence>
<gene>
    <name evidence="8" type="ORF">PF010_g7159</name>
    <name evidence="7" type="ORF">PF011_g10518</name>
</gene>
<evidence type="ECO:0000256" key="1">
    <source>
        <dbReference type="ARBA" id="ARBA00022723"/>
    </source>
</evidence>
<name>A0A6A3KZ27_9STRA</name>
<dbReference type="Proteomes" id="UP000488956">
    <property type="component" value="Unassembled WGS sequence"/>
</dbReference>
<dbReference type="EMBL" id="QXFW01000552">
    <property type="protein sequence ID" value="KAE9008913.1"/>
    <property type="molecule type" value="Genomic_DNA"/>
</dbReference>
<evidence type="ECO:0000259" key="6">
    <source>
        <dbReference type="PROSITE" id="PS50089"/>
    </source>
</evidence>
<dbReference type="PROSITE" id="PS00518">
    <property type="entry name" value="ZF_RING_1"/>
    <property type="match status" value="1"/>
</dbReference>
<dbReference type="InterPro" id="IPR018957">
    <property type="entry name" value="Znf_C3HC4_RING-type"/>
</dbReference>
<keyword evidence="3" id="KW-0862">Zinc</keyword>
<reference evidence="9 10" key="1">
    <citation type="submission" date="2018-09" db="EMBL/GenBank/DDBJ databases">
        <title>Genomic investigation of the strawberry pathogen Phytophthora fragariae indicates pathogenicity is determined by transcriptional variation in three key races.</title>
        <authorList>
            <person name="Adams T.M."/>
            <person name="Armitage A.D."/>
            <person name="Sobczyk M.K."/>
            <person name="Bates H.J."/>
            <person name="Dunwell J.M."/>
            <person name="Nellist C.F."/>
            <person name="Harrison R.J."/>
        </authorList>
    </citation>
    <scope>NUCLEOTIDE SEQUENCE [LARGE SCALE GENOMIC DNA]</scope>
    <source>
        <strain evidence="8 10">ONT-3</strain>
        <strain evidence="7 9">SCRP245</strain>
    </source>
</reference>
<feature type="region of interest" description="Disordered" evidence="5">
    <location>
        <begin position="80"/>
        <end position="101"/>
    </location>
</feature>
<dbReference type="Pfam" id="PF00097">
    <property type="entry name" value="zf-C3HC4"/>
    <property type="match status" value="1"/>
</dbReference>
<evidence type="ECO:0000313" key="10">
    <source>
        <dbReference type="Proteomes" id="UP000488956"/>
    </source>
</evidence>
<dbReference type="InterPro" id="IPR017907">
    <property type="entry name" value="Znf_RING_CS"/>
</dbReference>
<evidence type="ECO:0000313" key="9">
    <source>
        <dbReference type="Proteomes" id="UP000460718"/>
    </source>
</evidence>
<dbReference type="Gene3D" id="3.30.40.10">
    <property type="entry name" value="Zinc/RING finger domain, C3HC4 (zinc finger)"/>
    <property type="match status" value="1"/>
</dbReference>
<evidence type="ECO:0000313" key="8">
    <source>
        <dbReference type="EMBL" id="KAE9121322.1"/>
    </source>
</evidence>
<feature type="domain" description="RING-type" evidence="6">
    <location>
        <begin position="150"/>
        <end position="195"/>
    </location>
</feature>
<dbReference type="InterPro" id="IPR013083">
    <property type="entry name" value="Znf_RING/FYVE/PHD"/>
</dbReference>
<comment type="caution">
    <text evidence="7">The sequence shown here is derived from an EMBL/GenBank/DDBJ whole genome shotgun (WGS) entry which is preliminary data.</text>
</comment>
<evidence type="ECO:0000256" key="3">
    <source>
        <dbReference type="ARBA" id="ARBA00022833"/>
    </source>
</evidence>
<evidence type="ECO:0000256" key="5">
    <source>
        <dbReference type="SAM" id="MobiDB-lite"/>
    </source>
</evidence>
<accession>A0A6A3KZ27</accession>
<sequence>MAPPLPKIPCPLCGRRLAPASIRAHAGKQVCIERRFPDLKARSLVAARRVKLEKDRLYARARREEISILALRLLDDGHGAVTDGPQPVEPSLVPPLSPPTSQATLVSADEAPAVEPPPMGVTGLGLAHDTEVVDLTGEDGGSVIKEPSTCPVCLDNAVGPVTPLSCRHAMCGECISEYVAHALIEEEPPKCPLCRVEIRL</sequence>
<organism evidence="7 9">
    <name type="scientific">Phytophthora fragariae</name>
    <dbReference type="NCBI Taxonomy" id="53985"/>
    <lineage>
        <taxon>Eukaryota</taxon>
        <taxon>Sar</taxon>
        <taxon>Stramenopiles</taxon>
        <taxon>Oomycota</taxon>
        <taxon>Peronosporomycetes</taxon>
        <taxon>Peronosporales</taxon>
        <taxon>Peronosporaceae</taxon>
        <taxon>Phytophthora</taxon>
    </lineage>
</organism>
<evidence type="ECO:0000313" key="7">
    <source>
        <dbReference type="EMBL" id="KAE9008913.1"/>
    </source>
</evidence>
<dbReference type="SMART" id="SM00184">
    <property type="entry name" value="RING"/>
    <property type="match status" value="1"/>
</dbReference>
<dbReference type="GO" id="GO:0008270">
    <property type="term" value="F:zinc ion binding"/>
    <property type="evidence" value="ECO:0007669"/>
    <property type="project" value="UniProtKB-KW"/>
</dbReference>
<keyword evidence="2 4" id="KW-0863">Zinc-finger</keyword>
<dbReference type="Proteomes" id="UP000460718">
    <property type="component" value="Unassembled WGS sequence"/>
</dbReference>
<dbReference type="SUPFAM" id="SSF57850">
    <property type="entry name" value="RING/U-box"/>
    <property type="match status" value="1"/>
</dbReference>
<dbReference type="InterPro" id="IPR001841">
    <property type="entry name" value="Znf_RING"/>
</dbReference>
<keyword evidence="1" id="KW-0479">Metal-binding</keyword>
<dbReference type="AlphaFoldDB" id="A0A6A3KZ27"/>
<dbReference type="PROSITE" id="PS50089">
    <property type="entry name" value="ZF_RING_2"/>
    <property type="match status" value="1"/>
</dbReference>
<evidence type="ECO:0000256" key="4">
    <source>
        <dbReference type="PROSITE-ProRule" id="PRU00175"/>
    </source>
</evidence>